<reference evidence="2 3" key="1">
    <citation type="journal article" date="2021" name="Environ. Microbiol.">
        <title>Gene family expansions and transcriptome signatures uncover fungal adaptations to wood decay.</title>
        <authorList>
            <person name="Hage H."/>
            <person name="Miyauchi S."/>
            <person name="Viragh M."/>
            <person name="Drula E."/>
            <person name="Min B."/>
            <person name="Chaduli D."/>
            <person name="Navarro D."/>
            <person name="Favel A."/>
            <person name="Norest M."/>
            <person name="Lesage-Meessen L."/>
            <person name="Balint B."/>
            <person name="Merenyi Z."/>
            <person name="de Eugenio L."/>
            <person name="Morin E."/>
            <person name="Martinez A.T."/>
            <person name="Baldrian P."/>
            <person name="Stursova M."/>
            <person name="Martinez M.J."/>
            <person name="Novotny C."/>
            <person name="Magnuson J.K."/>
            <person name="Spatafora J.W."/>
            <person name="Maurice S."/>
            <person name="Pangilinan J."/>
            <person name="Andreopoulos W."/>
            <person name="LaButti K."/>
            <person name="Hundley H."/>
            <person name="Na H."/>
            <person name="Kuo A."/>
            <person name="Barry K."/>
            <person name="Lipzen A."/>
            <person name="Henrissat B."/>
            <person name="Riley R."/>
            <person name="Ahrendt S."/>
            <person name="Nagy L.G."/>
            <person name="Grigoriev I.V."/>
            <person name="Martin F."/>
            <person name="Rosso M.N."/>
        </authorList>
    </citation>
    <scope>NUCLEOTIDE SEQUENCE [LARGE SCALE GENOMIC DNA]</scope>
    <source>
        <strain evidence="2 3">CIRM-BRFM 1785</strain>
    </source>
</reference>
<evidence type="ECO:0000313" key="2">
    <source>
        <dbReference type="EMBL" id="KAH9837100.1"/>
    </source>
</evidence>
<dbReference type="GeneID" id="72000266"/>
<protein>
    <submittedName>
        <fullName evidence="2">Uncharacterized protein</fullName>
    </submittedName>
</protein>
<feature type="region of interest" description="Disordered" evidence="1">
    <location>
        <begin position="1"/>
        <end position="96"/>
    </location>
</feature>
<comment type="caution">
    <text evidence="2">The sequence shown here is derived from an EMBL/GenBank/DDBJ whole genome shotgun (WGS) entry which is preliminary data.</text>
</comment>
<name>A0ABQ8KGY1_9APHY</name>
<evidence type="ECO:0000313" key="3">
    <source>
        <dbReference type="Proteomes" id="UP000814176"/>
    </source>
</evidence>
<dbReference type="EMBL" id="JADCUA010000009">
    <property type="protein sequence ID" value="KAH9837100.1"/>
    <property type="molecule type" value="Genomic_DNA"/>
</dbReference>
<accession>A0ABQ8KGY1</accession>
<organism evidence="2 3">
    <name type="scientific">Rhodofomes roseus</name>
    <dbReference type="NCBI Taxonomy" id="34475"/>
    <lineage>
        <taxon>Eukaryota</taxon>
        <taxon>Fungi</taxon>
        <taxon>Dikarya</taxon>
        <taxon>Basidiomycota</taxon>
        <taxon>Agaricomycotina</taxon>
        <taxon>Agaricomycetes</taxon>
        <taxon>Polyporales</taxon>
        <taxon>Rhodofomes</taxon>
    </lineage>
</organism>
<feature type="region of interest" description="Disordered" evidence="1">
    <location>
        <begin position="114"/>
        <end position="174"/>
    </location>
</feature>
<sequence>MSPTAPIEVLITRPPSSEAVPPYPLDLQYTAEANRSGSESASPPPDSPQSDSCAPASFGLKSHGQLYQSGGPPFNYSSSPTDSEFFSTGYGDASRPHVHTVPVIPTLLPMSALTSEASASASPSEGEGTKQPEDDYRVSPSKQRAGPSRTRAKATTSAGPASPLDSSAPFDPAHPYARLYTRKEGAKRRKMWNHALEKSLFTPQEISTMGAPQRRTIYTASLEAHIDRLHAQLLTHALFPVPFEKLDCFRGLNTKTAKSMVAGLHRDAAELRVKRLELERAVSLLLLALWR</sequence>
<feature type="compositionally biased region" description="Polar residues" evidence="1">
    <location>
        <begin position="75"/>
        <end position="86"/>
    </location>
</feature>
<feature type="compositionally biased region" description="Low complexity" evidence="1">
    <location>
        <begin position="114"/>
        <end position="124"/>
    </location>
</feature>
<feature type="compositionally biased region" description="Low complexity" evidence="1">
    <location>
        <begin position="48"/>
        <end position="57"/>
    </location>
</feature>
<keyword evidence="3" id="KW-1185">Reference proteome</keyword>
<proteinExistence type="predicted"/>
<feature type="compositionally biased region" description="Basic and acidic residues" evidence="1">
    <location>
        <begin position="127"/>
        <end position="137"/>
    </location>
</feature>
<dbReference type="RefSeq" id="XP_047779269.1">
    <property type="nucleotide sequence ID" value="XM_047919534.1"/>
</dbReference>
<evidence type="ECO:0000256" key="1">
    <source>
        <dbReference type="SAM" id="MobiDB-lite"/>
    </source>
</evidence>
<gene>
    <name evidence="2" type="ORF">C8Q71DRAFT_585351</name>
</gene>
<dbReference type="Proteomes" id="UP000814176">
    <property type="component" value="Unassembled WGS sequence"/>
</dbReference>